<proteinExistence type="predicted"/>
<dbReference type="RefSeq" id="WP_097638095.1">
    <property type="nucleotide sequence ID" value="NZ_CP116613.1"/>
</dbReference>
<protein>
    <submittedName>
        <fullName evidence="2">Uncharacterized protein</fullName>
    </submittedName>
</protein>
<feature type="coiled-coil region" evidence="1">
    <location>
        <begin position="58"/>
        <end position="119"/>
    </location>
</feature>
<accession>A0AAE9XAS5</accession>
<gene>
    <name evidence="2" type="ORF">NY149_02780</name>
</gene>
<name>A0AAE9XAS5_PORGN</name>
<evidence type="ECO:0000313" key="2">
    <source>
        <dbReference type="EMBL" id="WCF99578.1"/>
    </source>
</evidence>
<reference evidence="2" key="1">
    <citation type="submission" date="2023-01" db="EMBL/GenBank/DDBJ databases">
        <title>Phages are important unrecognized players in the ecology of the oral pathogen Porphyromonas gingivalis.</title>
        <authorList>
            <person name="Matrishin C.B."/>
            <person name="Kauffman K.M."/>
        </authorList>
    </citation>
    <scope>NUCLEOTIDE SEQUENCE</scope>
    <source>
        <strain evidence="2">HG1691old</strain>
    </source>
</reference>
<dbReference type="AlphaFoldDB" id="A0AAE9XAS5"/>
<evidence type="ECO:0000313" key="3">
    <source>
        <dbReference type="Proteomes" id="UP001179540"/>
    </source>
</evidence>
<evidence type="ECO:0000256" key="1">
    <source>
        <dbReference type="SAM" id="Coils"/>
    </source>
</evidence>
<sequence>MKTRFSQNSSFKDLLKRNQNAIVDEALNGLEATDNFKLMQSLIMAMCDKHPDNGFKYIVISEEDLENLTNNADSAIELLFTDPSFIQNRHIIIDSNFNIKEVNNDLQKNNNEVRRMFTQMSKDDGVVIFMVSPEGIINYFVNGRDGGDSIFYESSTLHSFNRKKPISELKNVLEEYRKRLKIRDTYSKFFVEKSHLRSLRTDLESVLSEKQFIKANKQLLRNTPEDCFRDDLRLYLKEKLNIFFVPKEGMLENLKRLDIVMLDEDGQGLYFIEVKWVGTSIHPLGKKIGITYDAKPRIVPDAFKQSTAYINELLTENIDIKLGYLAVFDARNEDLPDTGKEMSIDLIPEEHRTAYSRHIKLDDFRVINEHPN</sequence>
<dbReference type="EMBL" id="CP116613">
    <property type="protein sequence ID" value="WCF99578.1"/>
    <property type="molecule type" value="Genomic_DNA"/>
</dbReference>
<dbReference type="Proteomes" id="UP001179540">
    <property type="component" value="Chromosome"/>
</dbReference>
<organism evidence="2 3">
    <name type="scientific">Porphyromonas gingivalis</name>
    <name type="common">Bacteroides gingivalis</name>
    <dbReference type="NCBI Taxonomy" id="837"/>
    <lineage>
        <taxon>Bacteria</taxon>
        <taxon>Pseudomonadati</taxon>
        <taxon>Bacteroidota</taxon>
        <taxon>Bacteroidia</taxon>
        <taxon>Bacteroidales</taxon>
        <taxon>Porphyromonadaceae</taxon>
        <taxon>Porphyromonas</taxon>
    </lineage>
</organism>
<keyword evidence="1" id="KW-0175">Coiled coil</keyword>